<evidence type="ECO:0000256" key="26">
    <source>
        <dbReference type="ARBA" id="ARBA00022840"/>
    </source>
</evidence>
<evidence type="ECO:0000256" key="5">
    <source>
        <dbReference type="ARBA" id="ARBA00004210"/>
    </source>
</evidence>
<dbReference type="GO" id="GO:0005524">
    <property type="term" value="F:ATP binding"/>
    <property type="evidence" value="ECO:0007669"/>
    <property type="project" value="UniProtKB-KW"/>
</dbReference>
<evidence type="ECO:0000256" key="2">
    <source>
        <dbReference type="ARBA" id="ARBA00000937"/>
    </source>
</evidence>
<keyword evidence="23" id="KW-0547">Nucleotide-binding</keyword>
<evidence type="ECO:0000256" key="31">
    <source>
        <dbReference type="ARBA" id="ARBA00023187"/>
    </source>
</evidence>
<dbReference type="GO" id="GO:0006183">
    <property type="term" value="P:GTP biosynthetic process"/>
    <property type="evidence" value="ECO:0007669"/>
    <property type="project" value="InterPro"/>
</dbReference>
<dbReference type="GO" id="GO:0003729">
    <property type="term" value="F:mRNA binding"/>
    <property type="evidence" value="ECO:0007669"/>
    <property type="project" value="InterPro"/>
</dbReference>
<evidence type="ECO:0000256" key="8">
    <source>
        <dbReference type="ARBA" id="ARBA00004466"/>
    </source>
</evidence>
<feature type="compositionally biased region" description="Gly residues" evidence="38">
    <location>
        <begin position="543"/>
        <end position="568"/>
    </location>
</feature>
<evidence type="ECO:0000256" key="38">
    <source>
        <dbReference type="SAM" id="MobiDB-lite"/>
    </source>
</evidence>
<dbReference type="Gene3D" id="3.10.20.90">
    <property type="entry name" value="Phosphatidylinositol 3-kinase Catalytic Subunit, Chain A, domain 1"/>
    <property type="match status" value="1"/>
</dbReference>
<keyword evidence="20" id="KW-0808">Transferase</keyword>
<feature type="binding site" evidence="36">
    <location>
        <position position="1611"/>
    </location>
    <ligand>
        <name>ATP</name>
        <dbReference type="ChEBI" id="CHEBI:30616"/>
    </ligand>
</feature>
<evidence type="ECO:0000256" key="11">
    <source>
        <dbReference type="ARBA" id="ARBA00008142"/>
    </source>
</evidence>
<evidence type="ECO:0000256" key="27">
    <source>
        <dbReference type="ARBA" id="ARBA00022842"/>
    </source>
</evidence>
<keyword evidence="19" id="KW-0507">mRNA processing</keyword>
<dbReference type="GO" id="GO:0051028">
    <property type="term" value="P:mRNA transport"/>
    <property type="evidence" value="ECO:0007669"/>
    <property type="project" value="UniProtKB-KW"/>
</dbReference>
<proteinExistence type="inferred from homology"/>
<dbReference type="GO" id="GO:0030027">
    <property type="term" value="C:lamellipodium"/>
    <property type="evidence" value="ECO:0007669"/>
    <property type="project" value="UniProtKB-SubCell"/>
</dbReference>
<dbReference type="GO" id="GO:0005681">
    <property type="term" value="C:spliceosomal complex"/>
    <property type="evidence" value="ECO:0007669"/>
    <property type="project" value="UniProtKB-KW"/>
</dbReference>
<evidence type="ECO:0000256" key="36">
    <source>
        <dbReference type="PROSITE-ProRule" id="PRU00706"/>
    </source>
</evidence>
<evidence type="ECO:0000256" key="1">
    <source>
        <dbReference type="ARBA" id="ARBA00000082"/>
    </source>
</evidence>
<dbReference type="SUPFAM" id="SSF54236">
    <property type="entry name" value="Ubiquitin-like"/>
    <property type="match status" value="1"/>
</dbReference>
<comment type="catalytic activity">
    <reaction evidence="1">
        <text>a 2'-deoxyribonucleoside 5'-diphosphate + ATP = a 2'-deoxyribonucleoside 5'-triphosphate + ADP</text>
        <dbReference type="Rhea" id="RHEA:44640"/>
        <dbReference type="ChEBI" id="CHEBI:30616"/>
        <dbReference type="ChEBI" id="CHEBI:61560"/>
        <dbReference type="ChEBI" id="CHEBI:73316"/>
        <dbReference type="ChEBI" id="CHEBI:456216"/>
        <dbReference type="EC" id="2.7.4.6"/>
    </reaction>
</comment>
<dbReference type="SMART" id="SM00562">
    <property type="entry name" value="NDK"/>
    <property type="match status" value="1"/>
</dbReference>
<dbReference type="PANTHER" id="PTHR13434:SF0">
    <property type="entry name" value="PROTEIN CASC3"/>
    <property type="match status" value="1"/>
</dbReference>
<dbReference type="SUPFAM" id="SSF48366">
    <property type="entry name" value="Ras GEF"/>
    <property type="match status" value="1"/>
</dbReference>
<dbReference type="GO" id="GO:0048471">
    <property type="term" value="C:perinuclear region of cytoplasm"/>
    <property type="evidence" value="ECO:0007669"/>
    <property type="project" value="UniProtKB-SubCell"/>
</dbReference>
<feature type="compositionally biased region" description="Basic and acidic residues" evidence="38">
    <location>
        <begin position="218"/>
        <end position="266"/>
    </location>
</feature>
<feature type="compositionally biased region" description="Polar residues" evidence="38">
    <location>
        <begin position="789"/>
        <end position="798"/>
    </location>
</feature>
<dbReference type="CDD" id="cd00155">
    <property type="entry name" value="RasGEF"/>
    <property type="match status" value="1"/>
</dbReference>
<evidence type="ECO:0000313" key="40">
    <source>
        <dbReference type="EMBL" id="AWP19503.1"/>
    </source>
</evidence>
<feature type="compositionally biased region" description="Polar residues" evidence="38">
    <location>
        <begin position="762"/>
        <end position="779"/>
    </location>
</feature>
<dbReference type="EC" id="2.7.4.6" evidence="13"/>
<dbReference type="Pfam" id="PF00334">
    <property type="entry name" value="NDK"/>
    <property type="match status" value="1"/>
</dbReference>
<keyword evidence="26" id="KW-0067">ATP-binding</keyword>
<evidence type="ECO:0000256" key="12">
    <source>
        <dbReference type="ARBA" id="ARBA00009548"/>
    </source>
</evidence>
<evidence type="ECO:0000256" key="16">
    <source>
        <dbReference type="ARBA" id="ARBA00022448"/>
    </source>
</evidence>
<keyword evidence="18" id="KW-0597">Phosphoprotein</keyword>
<comment type="subcellular location">
    <subcellularLocation>
        <location evidence="6">Cell projection</location>
        <location evidence="6">Dendrite</location>
    </subcellularLocation>
    <subcellularLocation>
        <location evidence="9">Cell projection</location>
        <location evidence="9">Lamellipodium</location>
    </subcellularLocation>
    <subcellularLocation>
        <location evidence="8">Cell projection</location>
        <location evidence="8">Ruffle</location>
    </subcellularLocation>
    <subcellularLocation>
        <location evidence="5">Cytoplasm</location>
        <location evidence="5">Stress granule</location>
    </subcellularLocation>
    <subcellularLocation>
        <location evidence="10">Cytoplasm</location>
        <location evidence="10">Perinuclear region</location>
    </subcellularLocation>
    <subcellularLocation>
        <location evidence="7">Nucleus speckle</location>
    </subcellularLocation>
</comment>
<keyword evidence="34" id="KW-0131">Cell cycle</keyword>
<evidence type="ECO:0000256" key="9">
    <source>
        <dbReference type="ARBA" id="ARBA00004510"/>
    </source>
</evidence>
<evidence type="ECO:0000259" key="39">
    <source>
        <dbReference type="PROSITE" id="PS50009"/>
    </source>
</evidence>
<feature type="domain" description="Ras-GEF" evidence="39">
    <location>
        <begin position="1336"/>
        <end position="1565"/>
    </location>
</feature>
<evidence type="ECO:0000256" key="22">
    <source>
        <dbReference type="ARBA" id="ARBA00022728"/>
    </source>
</evidence>
<keyword evidence="21" id="KW-0479">Metal-binding</keyword>
<dbReference type="GO" id="GO:0001726">
    <property type="term" value="C:ruffle"/>
    <property type="evidence" value="ECO:0007669"/>
    <property type="project" value="UniProtKB-SubCell"/>
</dbReference>
<feature type="compositionally biased region" description="Polar residues" evidence="38">
    <location>
        <begin position="582"/>
        <end position="591"/>
    </location>
</feature>
<dbReference type="InterPro" id="IPR023578">
    <property type="entry name" value="Ras_GEF_dom_sf"/>
</dbReference>
<dbReference type="InterPro" id="IPR029071">
    <property type="entry name" value="Ubiquitin-like_domsf"/>
</dbReference>
<feature type="compositionally biased region" description="Low complexity" evidence="38">
    <location>
        <begin position="22"/>
        <end position="32"/>
    </location>
</feature>
<comment type="similarity">
    <text evidence="12">Belongs to the CASC3 family.</text>
</comment>
<evidence type="ECO:0000256" key="28">
    <source>
        <dbReference type="ARBA" id="ARBA00022845"/>
    </source>
</evidence>
<feature type="region of interest" description="Disordered" evidence="38">
    <location>
        <begin position="962"/>
        <end position="1054"/>
    </location>
</feature>
<feature type="compositionally biased region" description="Basic residues" evidence="38">
    <location>
        <begin position="1"/>
        <end position="10"/>
    </location>
</feature>
<feature type="binding site" evidence="36">
    <location>
        <position position="1656"/>
    </location>
    <ligand>
        <name>ATP</name>
        <dbReference type="ChEBI" id="CHEBI:30616"/>
    </ligand>
</feature>
<feature type="compositionally biased region" description="Polar residues" evidence="38">
    <location>
        <begin position="442"/>
        <end position="458"/>
    </location>
</feature>
<gene>
    <name evidence="40" type="ORF">SMAX5B_020052</name>
</gene>
<dbReference type="STRING" id="52904.ENSSMAP00000026321"/>
<keyword evidence="29" id="KW-0694">RNA-binding</keyword>
<comment type="catalytic activity">
    <reaction evidence="2">
        <text>a ribonucleoside 5'-diphosphate + ATP = a ribonucleoside 5'-triphosphate + ADP</text>
        <dbReference type="Rhea" id="RHEA:18113"/>
        <dbReference type="ChEBI" id="CHEBI:30616"/>
        <dbReference type="ChEBI" id="CHEBI:57930"/>
        <dbReference type="ChEBI" id="CHEBI:61557"/>
        <dbReference type="ChEBI" id="CHEBI:456216"/>
        <dbReference type="EC" id="2.7.4.6"/>
    </reaction>
</comment>
<dbReference type="GO" id="GO:0004550">
    <property type="term" value="F:nucleoside diphosphate kinase activity"/>
    <property type="evidence" value="ECO:0007669"/>
    <property type="project" value="UniProtKB-EC"/>
</dbReference>
<evidence type="ECO:0000256" key="23">
    <source>
        <dbReference type="ARBA" id="ARBA00022741"/>
    </source>
</evidence>
<evidence type="ECO:0000256" key="14">
    <source>
        <dbReference type="ARBA" id="ARBA00013499"/>
    </source>
</evidence>
<evidence type="ECO:0000256" key="35">
    <source>
        <dbReference type="PROSITE-ProRule" id="PRU00168"/>
    </source>
</evidence>
<dbReference type="GO" id="GO:0010494">
    <property type="term" value="C:cytoplasmic stress granule"/>
    <property type="evidence" value="ECO:0007669"/>
    <property type="project" value="UniProtKB-SubCell"/>
</dbReference>
<comment type="similarity">
    <text evidence="11 36 37">Belongs to the NDK family.</text>
</comment>
<evidence type="ECO:0000256" key="13">
    <source>
        <dbReference type="ARBA" id="ARBA00012966"/>
    </source>
</evidence>
<dbReference type="GO" id="GO:0005085">
    <property type="term" value="F:guanyl-nucleotide exchange factor activity"/>
    <property type="evidence" value="ECO:0007669"/>
    <property type="project" value="UniProtKB-KW"/>
</dbReference>
<evidence type="ECO:0000256" key="10">
    <source>
        <dbReference type="ARBA" id="ARBA00004556"/>
    </source>
</evidence>
<feature type="region of interest" description="Disordered" evidence="38">
    <location>
        <begin position="582"/>
        <end position="643"/>
    </location>
</feature>
<dbReference type="InterPro" id="IPR034907">
    <property type="entry name" value="NDK-like_dom"/>
</dbReference>
<keyword evidence="33" id="KW-0966">Cell projection</keyword>
<dbReference type="InterPro" id="IPR018545">
    <property type="entry name" value="Btz_dom"/>
</dbReference>
<reference evidence="40 41" key="1">
    <citation type="submission" date="2017-12" db="EMBL/GenBank/DDBJ databases">
        <title>Integrating genomic resources of turbot (Scophthalmus maximus) in depth evaluation of genetic and physical mapping variation across individuals.</title>
        <authorList>
            <person name="Martinez P."/>
        </authorList>
    </citation>
    <scope>NUCLEOTIDE SEQUENCE [LARGE SCALE GENOMIC DNA]</scope>
</reference>
<evidence type="ECO:0000256" key="4">
    <source>
        <dbReference type="ARBA" id="ARBA00003465"/>
    </source>
</evidence>
<feature type="binding site" evidence="36">
    <location>
        <position position="1639"/>
    </location>
    <ligand>
        <name>ATP</name>
        <dbReference type="ChEBI" id="CHEBI:30616"/>
    </ligand>
</feature>
<dbReference type="GO" id="GO:0030425">
    <property type="term" value="C:dendrite"/>
    <property type="evidence" value="ECO:0007669"/>
    <property type="project" value="UniProtKB-SubCell"/>
</dbReference>
<dbReference type="InterPro" id="IPR036964">
    <property type="entry name" value="RASGEF_cat_dom_sf"/>
</dbReference>
<feature type="active site" description="Pros-phosphohistidine intermediate" evidence="36">
    <location>
        <position position="1669"/>
    </location>
</feature>
<dbReference type="Gene3D" id="1.10.840.10">
    <property type="entry name" value="Ras guanine-nucleotide exchange factors catalytic domain"/>
    <property type="match status" value="1"/>
</dbReference>
<feature type="region of interest" description="Disordered" evidence="38">
    <location>
        <begin position="1"/>
        <end position="570"/>
    </location>
</feature>
<protein>
    <recommendedName>
        <fullName evidence="14">Nucleoside diphosphate kinase B</fullName>
        <ecNumber evidence="13">2.7.4.6</ecNumber>
    </recommendedName>
    <alternativeName>
        <fullName evidence="15">Protein CASC3</fullName>
    </alternativeName>
</protein>
<feature type="compositionally biased region" description="Low complexity" evidence="38">
    <location>
        <begin position="100"/>
        <end position="113"/>
    </location>
</feature>
<dbReference type="GO" id="GO:0006228">
    <property type="term" value="P:UTP biosynthetic process"/>
    <property type="evidence" value="ECO:0007669"/>
    <property type="project" value="InterPro"/>
</dbReference>
<dbReference type="GO" id="GO:0008380">
    <property type="term" value="P:RNA splicing"/>
    <property type="evidence" value="ECO:0007669"/>
    <property type="project" value="UniProtKB-KW"/>
</dbReference>
<dbReference type="InterPro" id="IPR019804">
    <property type="entry name" value="Ras_G-nucl-exch_fac_CS"/>
</dbReference>
<dbReference type="GO" id="GO:0046872">
    <property type="term" value="F:metal ion binding"/>
    <property type="evidence" value="ECO:0007669"/>
    <property type="project" value="UniProtKB-KW"/>
</dbReference>
<evidence type="ECO:0000256" key="15">
    <source>
        <dbReference type="ARBA" id="ARBA00019964"/>
    </source>
</evidence>
<keyword evidence="22" id="KW-0747">Spliceosome</keyword>
<keyword evidence="32" id="KW-0539">Nucleus</keyword>
<dbReference type="Pfam" id="PF09405">
    <property type="entry name" value="Btz"/>
    <property type="match status" value="1"/>
</dbReference>
<feature type="compositionally biased region" description="Basic and acidic residues" evidence="38">
    <location>
        <begin position="379"/>
        <end position="396"/>
    </location>
</feature>
<dbReference type="Proteomes" id="UP000246464">
    <property type="component" value="Chromosome 19"/>
</dbReference>
<feature type="binding site" evidence="36">
    <location>
        <position position="1666"/>
    </location>
    <ligand>
        <name>ATP</name>
        <dbReference type="ChEBI" id="CHEBI:30616"/>
    </ligand>
</feature>
<comment type="function">
    <text evidence="4">Major role in the synthesis of nucleoside triphosphates other than ATP.</text>
</comment>
<dbReference type="GO" id="GO:0016607">
    <property type="term" value="C:nuclear speck"/>
    <property type="evidence" value="ECO:0007669"/>
    <property type="project" value="UniProtKB-SubCell"/>
</dbReference>
<feature type="binding site" evidence="36">
    <location>
        <position position="1563"/>
    </location>
    <ligand>
        <name>ATP</name>
        <dbReference type="ChEBI" id="CHEBI:30616"/>
    </ligand>
</feature>
<dbReference type="GO" id="GO:0035145">
    <property type="term" value="C:exon-exon junction complex"/>
    <property type="evidence" value="ECO:0007669"/>
    <property type="project" value="InterPro"/>
</dbReference>
<keyword evidence="35" id="KW-0344">Guanine-nucleotide releasing factor</keyword>
<keyword evidence="17" id="KW-0963">Cytoplasm</keyword>
<evidence type="ECO:0000256" key="29">
    <source>
        <dbReference type="ARBA" id="ARBA00022884"/>
    </source>
</evidence>
<evidence type="ECO:0000256" key="7">
    <source>
        <dbReference type="ARBA" id="ARBA00004324"/>
    </source>
</evidence>
<dbReference type="Gene3D" id="1.20.870.10">
    <property type="entry name" value="Son of sevenless (SoS) protein Chain: S domain 1"/>
    <property type="match status" value="1"/>
</dbReference>
<dbReference type="GO" id="GO:0006397">
    <property type="term" value="P:mRNA processing"/>
    <property type="evidence" value="ECO:0007669"/>
    <property type="project" value="UniProtKB-KW"/>
</dbReference>
<keyword evidence="25" id="KW-0509">mRNA transport</keyword>
<dbReference type="InterPro" id="IPR028544">
    <property type="entry name" value="CASC3"/>
</dbReference>
<dbReference type="GO" id="GO:0007264">
    <property type="term" value="P:small GTPase-mediated signal transduction"/>
    <property type="evidence" value="ECO:0007669"/>
    <property type="project" value="InterPro"/>
</dbReference>
<evidence type="ECO:0000256" key="34">
    <source>
        <dbReference type="ARBA" id="ARBA00023306"/>
    </source>
</evidence>
<evidence type="ECO:0000256" key="21">
    <source>
        <dbReference type="ARBA" id="ARBA00022723"/>
    </source>
</evidence>
<dbReference type="PROSITE" id="PS51374">
    <property type="entry name" value="NDPK_LIKE"/>
    <property type="match status" value="1"/>
</dbReference>
<sequence>MADRRRRRRRASQDSEDDDESGSGSDSGRSGSPATKSRGKEPEPVEVPVVRVEPKSDVQSECESEDGGVGEAVLSDYDSADPEENGSHSEGVEEEEEAEQLSGEEAPAAAAPSEPTPSAPSVPGEEGGEGVDKEQGEGEGEVENDEEGEEDEREDDGGGEGKEESKVEEKGDLTGERQSGDGQESTEDPETKTGGKPGQKLDDDEDRKNPAYIPRKGLFFEHDVRGHAQEEERPKGRNRKLWKDEGRWEHDRFREEEQAPKSREELIAIYGYDIRNGGGGGHGDRSFRQRRARQSLSPSRDKRWGGGGGGGGGGEQRPVRSWQGGGGLNRGGVPPPSSAQPSSVPLSYAQRHNPSRPPPSRGSRPSHHNQMHLPPQSHYRNDESKAPQMHPRERQGLKAQSEPAGERGVVSRGGRGGRGGLSLVADNVSVGHDGFEEKDPNFSASLQSGRYQSASPRRQQQEYRGSADRSASGLAASDPSPQSSSTAAANREASPPAERPVERKSYSLARRTRSRPADLGSKQTSVEETTTAGGNAPSSSSPSGGGVGGGTWAGVGDGPSQGGGGGGINELDQDVARLSLAGQTWSQSPTSYIRPDLRGVPSTMHLPAGPPPFSSMDEMGVGSGRAKRYSSQRQRAVPEPAPPLHLGVMEGHYYEPMSYQGPIYAHGDGPAPIPPQGMLVQPEMHIPHPSLHPHQSGGPIANPALYGGPPVSLSPGQPQQLLPPPFYPPPGVMTFPYPAMYPTPQAQAQVTYGGVTYYDTMQQQAQPKPSPPRRTSQPVTVKPPPPESQPHSVLTTTGEGWEGPKGAAVPGGSGGGNQGGDGHRRRRTVRDTGSIMLDTPPSLTVSLCSRAALFFDAGVPIMSTSFLATTLKQNQQRLRRHFDKFNSSRVELTTHHLPLCTITPPRPSTMPAGMKPLEKFLKKQTTALTRAGGFVGGVADKASGGTGASRRRASLSRVVPFFRETSPESGQAREVFSPDSEDPPSWPSAVGTAPVTVPSSANGSGSGSGSGSGGGDVRSPSLSSDEQSSEASLITETGGGGGGGTPLPPDTPDNLTLAVLDSVAGKRYGHCTETLLDDFMLTHPIFLTADRLQQVLLQQFTLQTEAEPERRGGGAERHGEMDAAERKQAVLSVAFRYMDTYRELLQEEGERGYSFTKELYLCALQELTRCPELVDDVLKLQRWTEILHCPCDEEKEIRKKQVRPLFRHFRRIDACLQPREAFRGSDEIFCRVYTPDHSYVTIRSRLSCRVGEILALVREKLQYSEDQPVQPGNLMLVAVTSAGEKAVFRPSDEAVFTTLGVNTHLFACEPSELDSLLPLPEEIHWTPGDSKLHDMSAEEVANQLVAFDWELFSCVHEVEFVCYVFHGEQARWRPLNLELVLQRCSEVQHWVATEILQCQSLPKRIQLLRKFIKIAALCKQQQDLLSFLAVVLGLDNPALGRLRLTWEGLPGKFRKQFQQFESVADPSRNHKSYRDLITSLRPPLIPFTPLLLKDLTFLHESCKTFHGELVNFEKMTKAYVRQLQLLVLGDHIPAAGKSTSQVLLNSLNRASSADMERTFLAVKPDGVQRGLCGEIMKRFEQRGFRLVAAKFMQASEDHMKKHYLDLKDMPFYAGLCKYMSSGPVFAMVWEGQNIVKLARMMLGETNPADSKPGSIRGDLCINIGRNIIHGSDTLENAKTEIELWFKADEFVAYTSCAQAWLYE</sequence>
<evidence type="ECO:0000256" key="33">
    <source>
        <dbReference type="ARBA" id="ARBA00023273"/>
    </source>
</evidence>
<evidence type="ECO:0000256" key="20">
    <source>
        <dbReference type="ARBA" id="ARBA00022679"/>
    </source>
</evidence>
<feature type="compositionally biased region" description="Basic and acidic residues" evidence="38">
    <location>
        <begin position="159"/>
        <end position="179"/>
    </location>
</feature>
<evidence type="ECO:0000256" key="32">
    <source>
        <dbReference type="ARBA" id="ARBA00023242"/>
    </source>
</evidence>
<keyword evidence="30" id="KW-0866">Nonsense-mediated mRNA decay</keyword>
<feature type="compositionally biased region" description="Gly residues" evidence="38">
    <location>
        <begin position="305"/>
        <end position="315"/>
    </location>
</feature>
<evidence type="ECO:0000256" key="30">
    <source>
        <dbReference type="ARBA" id="ARBA00023161"/>
    </source>
</evidence>
<dbReference type="Gene3D" id="3.30.70.141">
    <property type="entry name" value="Nucleoside diphosphate kinase-like domain"/>
    <property type="match status" value="1"/>
</dbReference>
<dbReference type="InterPro" id="IPR036850">
    <property type="entry name" value="NDK-like_dom_sf"/>
</dbReference>
<keyword evidence="16" id="KW-0813">Transport</keyword>
<keyword evidence="28" id="KW-0810">Translation regulation</keyword>
<keyword evidence="27" id="KW-0460">Magnesium</keyword>
<feature type="compositionally biased region" description="Low complexity" evidence="38">
    <location>
        <begin position="530"/>
        <end position="542"/>
    </location>
</feature>
<dbReference type="GO" id="GO:0000184">
    <property type="term" value="P:nuclear-transcribed mRNA catabolic process, nonsense-mediated decay"/>
    <property type="evidence" value="ECO:0007669"/>
    <property type="project" value="UniProtKB-KW"/>
</dbReference>
<evidence type="ECO:0000256" key="18">
    <source>
        <dbReference type="ARBA" id="ARBA00022553"/>
    </source>
</evidence>
<evidence type="ECO:0000256" key="24">
    <source>
        <dbReference type="ARBA" id="ARBA00022777"/>
    </source>
</evidence>
<feature type="compositionally biased region" description="Low complexity" evidence="38">
    <location>
        <begin position="1019"/>
        <end position="1033"/>
    </location>
</feature>
<dbReference type="PRINTS" id="PR01243">
    <property type="entry name" value="NUCDPKINASE"/>
</dbReference>
<feature type="binding site" evidence="36">
    <location>
        <position position="1645"/>
    </location>
    <ligand>
        <name>ATP</name>
        <dbReference type="ChEBI" id="CHEBI:30616"/>
    </ligand>
</feature>
<evidence type="ECO:0000256" key="17">
    <source>
        <dbReference type="ARBA" id="ARBA00022490"/>
    </source>
</evidence>
<dbReference type="GO" id="GO:0006241">
    <property type="term" value="P:CTP biosynthetic process"/>
    <property type="evidence" value="ECO:0007669"/>
    <property type="project" value="InterPro"/>
</dbReference>
<dbReference type="NCBIfam" id="NF001908">
    <property type="entry name" value="PRK00668.1"/>
    <property type="match status" value="1"/>
</dbReference>
<accession>A0A2U9CTP8</accession>
<dbReference type="HAMAP" id="MF_00451">
    <property type="entry name" value="NDP_kinase"/>
    <property type="match status" value="1"/>
</dbReference>
<dbReference type="SUPFAM" id="SSF54919">
    <property type="entry name" value="Nucleoside diphosphate kinase, NDK"/>
    <property type="match status" value="1"/>
</dbReference>
<comment type="cofactor">
    <cofactor evidence="3">
        <name>Mg(2+)</name>
        <dbReference type="ChEBI" id="CHEBI:18420"/>
    </cofactor>
</comment>
<evidence type="ECO:0000313" key="41">
    <source>
        <dbReference type="Proteomes" id="UP000246464"/>
    </source>
</evidence>
<dbReference type="PANTHER" id="PTHR13434">
    <property type="entry name" value="PROTEIN CASC3"/>
    <property type="match status" value="1"/>
</dbReference>
<dbReference type="InterPro" id="IPR001895">
    <property type="entry name" value="RASGEF_cat_dom"/>
</dbReference>
<evidence type="ECO:0000256" key="25">
    <source>
        <dbReference type="ARBA" id="ARBA00022816"/>
    </source>
</evidence>
<evidence type="ECO:0000256" key="19">
    <source>
        <dbReference type="ARBA" id="ARBA00022664"/>
    </source>
</evidence>
<dbReference type="FunFam" id="3.30.70.141:FF:000039">
    <property type="entry name" value="Nucleoside diphosphate kinase B"/>
    <property type="match status" value="1"/>
</dbReference>
<dbReference type="InterPro" id="IPR001564">
    <property type="entry name" value="Nucleoside_diP_kinase"/>
</dbReference>
<feature type="compositionally biased region" description="Gly residues" evidence="38">
    <location>
        <begin position="809"/>
        <end position="820"/>
    </location>
</feature>
<dbReference type="PROSITE" id="PS00720">
    <property type="entry name" value="RASGEF"/>
    <property type="match status" value="1"/>
</dbReference>
<dbReference type="GO" id="GO:0006417">
    <property type="term" value="P:regulation of translation"/>
    <property type="evidence" value="ECO:0007669"/>
    <property type="project" value="UniProtKB-KW"/>
</dbReference>
<feature type="region of interest" description="Disordered" evidence="38">
    <location>
        <begin position="762"/>
        <end position="836"/>
    </location>
</feature>
<organism evidence="40 41">
    <name type="scientific">Scophthalmus maximus</name>
    <name type="common">Turbot</name>
    <name type="synonym">Psetta maxima</name>
    <dbReference type="NCBI Taxonomy" id="52904"/>
    <lineage>
        <taxon>Eukaryota</taxon>
        <taxon>Metazoa</taxon>
        <taxon>Chordata</taxon>
        <taxon>Craniata</taxon>
        <taxon>Vertebrata</taxon>
        <taxon>Euteleostomi</taxon>
        <taxon>Actinopterygii</taxon>
        <taxon>Neopterygii</taxon>
        <taxon>Teleostei</taxon>
        <taxon>Neoteleostei</taxon>
        <taxon>Acanthomorphata</taxon>
        <taxon>Carangaria</taxon>
        <taxon>Pleuronectiformes</taxon>
        <taxon>Pleuronectoidei</taxon>
        <taxon>Scophthalmidae</taxon>
        <taxon>Scophthalmus</taxon>
    </lineage>
</organism>
<dbReference type="EMBL" id="CP026261">
    <property type="protein sequence ID" value="AWP19503.1"/>
    <property type="molecule type" value="Genomic_DNA"/>
</dbReference>
<dbReference type="SMART" id="SM01044">
    <property type="entry name" value="Btz"/>
    <property type="match status" value="1"/>
</dbReference>
<dbReference type="CDD" id="cd04413">
    <property type="entry name" value="NDPk_I"/>
    <property type="match status" value="1"/>
</dbReference>
<evidence type="ECO:0000256" key="6">
    <source>
        <dbReference type="ARBA" id="ARBA00004279"/>
    </source>
</evidence>
<keyword evidence="31" id="KW-0508">mRNA splicing</keyword>
<evidence type="ECO:0000256" key="3">
    <source>
        <dbReference type="ARBA" id="ARBA00001946"/>
    </source>
</evidence>
<feature type="compositionally biased region" description="Gly residues" evidence="38">
    <location>
        <begin position="411"/>
        <end position="420"/>
    </location>
</feature>
<name>A0A2U9CTP8_SCOMX</name>
<evidence type="ECO:0000256" key="37">
    <source>
        <dbReference type="RuleBase" id="RU004011"/>
    </source>
</evidence>
<dbReference type="PROSITE" id="PS50009">
    <property type="entry name" value="RASGEF_CAT"/>
    <property type="match status" value="1"/>
</dbReference>
<feature type="compositionally biased region" description="Acidic residues" evidence="38">
    <location>
        <begin position="137"/>
        <end position="158"/>
    </location>
</feature>
<feature type="compositionally biased region" description="Gly residues" evidence="38">
    <location>
        <begin position="1004"/>
        <end position="1016"/>
    </location>
</feature>
<keyword evidence="24" id="KW-0418">Kinase</keyword>
<dbReference type="SMART" id="SM00147">
    <property type="entry name" value="RasGEF"/>
    <property type="match status" value="1"/>
</dbReference>
<dbReference type="Pfam" id="PF00617">
    <property type="entry name" value="RasGEF"/>
    <property type="match status" value="1"/>
</dbReference>
<feature type="compositionally biased region" description="Polar residues" evidence="38">
    <location>
        <begin position="479"/>
        <end position="488"/>
    </location>
</feature>
<keyword evidence="41" id="KW-1185">Reference proteome</keyword>